<dbReference type="GO" id="GO:0022857">
    <property type="term" value="F:transmembrane transporter activity"/>
    <property type="evidence" value="ECO:0007669"/>
    <property type="project" value="InterPro"/>
</dbReference>
<dbReference type="PANTHER" id="PTHR23507">
    <property type="entry name" value="ZGC:174356"/>
    <property type="match status" value="1"/>
</dbReference>
<feature type="transmembrane region" description="Helical" evidence="6">
    <location>
        <begin position="410"/>
        <end position="431"/>
    </location>
</feature>
<protein>
    <recommendedName>
        <fullName evidence="7">Major facilitator superfamily (MFS) profile domain-containing protein</fullName>
    </recommendedName>
</protein>
<feature type="domain" description="Major facilitator superfamily (MFS) profile" evidence="7">
    <location>
        <begin position="309"/>
        <end position="515"/>
    </location>
</feature>
<evidence type="ECO:0000259" key="7">
    <source>
        <dbReference type="PROSITE" id="PS50850"/>
    </source>
</evidence>
<feature type="transmembrane region" description="Helical" evidence="6">
    <location>
        <begin position="151"/>
        <end position="169"/>
    </location>
</feature>
<comment type="subcellular location">
    <subcellularLocation>
        <location evidence="1">Membrane</location>
        <topology evidence="1">Multi-pass membrane protein</topology>
    </subcellularLocation>
</comment>
<feature type="transmembrane region" description="Helical" evidence="6">
    <location>
        <begin position="52"/>
        <end position="71"/>
    </location>
</feature>
<evidence type="ECO:0000313" key="8">
    <source>
        <dbReference type="EMBL" id="WEW59684.1"/>
    </source>
</evidence>
<dbReference type="PROSITE" id="PS50850">
    <property type="entry name" value="MFS"/>
    <property type="match status" value="1"/>
</dbReference>
<feature type="region of interest" description="Disordered" evidence="5">
    <location>
        <begin position="1"/>
        <end position="43"/>
    </location>
</feature>
<evidence type="ECO:0000313" key="9">
    <source>
        <dbReference type="Proteomes" id="UP001219355"/>
    </source>
</evidence>
<feature type="transmembrane region" description="Helical" evidence="6">
    <location>
        <begin position="353"/>
        <end position="372"/>
    </location>
</feature>
<feature type="transmembrane region" description="Helical" evidence="6">
    <location>
        <begin position="384"/>
        <end position="404"/>
    </location>
</feature>
<dbReference type="PANTHER" id="PTHR23507:SF1">
    <property type="entry name" value="FI18259P1-RELATED"/>
    <property type="match status" value="1"/>
</dbReference>
<evidence type="ECO:0000256" key="4">
    <source>
        <dbReference type="ARBA" id="ARBA00023136"/>
    </source>
</evidence>
<dbReference type="InterPro" id="IPR020846">
    <property type="entry name" value="MFS_dom"/>
</dbReference>
<keyword evidence="9" id="KW-1185">Reference proteome</keyword>
<keyword evidence="2 6" id="KW-0812">Transmembrane</keyword>
<dbReference type="InterPro" id="IPR036259">
    <property type="entry name" value="MFS_trans_sf"/>
</dbReference>
<keyword evidence="4 6" id="KW-0472">Membrane</keyword>
<proteinExistence type="predicted"/>
<evidence type="ECO:0000256" key="1">
    <source>
        <dbReference type="ARBA" id="ARBA00004141"/>
    </source>
</evidence>
<evidence type="ECO:0000256" key="3">
    <source>
        <dbReference type="ARBA" id="ARBA00022989"/>
    </source>
</evidence>
<dbReference type="EMBL" id="CP120629">
    <property type="protein sequence ID" value="WEW59684.1"/>
    <property type="molecule type" value="Genomic_DNA"/>
</dbReference>
<reference evidence="8" key="1">
    <citation type="submission" date="2023-03" db="EMBL/GenBank/DDBJ databases">
        <title>Emydomyces testavorans Genome Sequence.</title>
        <authorList>
            <person name="Hoyer L."/>
        </authorList>
    </citation>
    <scope>NUCLEOTIDE SEQUENCE</scope>
    <source>
        <strain evidence="8">16-2883</strain>
    </source>
</reference>
<feature type="transmembrane region" description="Helical" evidence="6">
    <location>
        <begin position="303"/>
        <end position="322"/>
    </location>
</feature>
<dbReference type="AlphaFoldDB" id="A0AAF0IMD1"/>
<gene>
    <name evidence="8" type="ORF">PRK78_005163</name>
</gene>
<feature type="transmembrane region" description="Helical" evidence="6">
    <location>
        <begin position="443"/>
        <end position="466"/>
    </location>
</feature>
<organism evidence="8 9">
    <name type="scientific">Emydomyces testavorans</name>
    <dbReference type="NCBI Taxonomy" id="2070801"/>
    <lineage>
        <taxon>Eukaryota</taxon>
        <taxon>Fungi</taxon>
        <taxon>Dikarya</taxon>
        <taxon>Ascomycota</taxon>
        <taxon>Pezizomycotina</taxon>
        <taxon>Eurotiomycetes</taxon>
        <taxon>Eurotiomycetidae</taxon>
        <taxon>Onygenales</taxon>
        <taxon>Nannizziopsiaceae</taxon>
        <taxon>Emydomyces</taxon>
    </lineage>
</organism>
<dbReference type="SUPFAM" id="SSF103473">
    <property type="entry name" value="MFS general substrate transporter"/>
    <property type="match status" value="1"/>
</dbReference>
<dbReference type="Proteomes" id="UP001219355">
    <property type="component" value="Chromosome 3"/>
</dbReference>
<evidence type="ECO:0000256" key="2">
    <source>
        <dbReference type="ARBA" id="ARBA00022692"/>
    </source>
</evidence>
<sequence length="515" mass="56521">MRTVSSDYRDGDDDDCPLLADAELPSPIDDDSSSYQPPPITLARKTGRRSPAIFVLLCALASFALDFGAYLNVAPQTRIFEDIVCRNYYDKHEPGRFTYGEIPEEQCKIKPVQGEVAFVQAMISSFDAIPSIILLIPYGRLADNPKFGRKIVLLMSILGLLLNFYWTVFVSLSSRVLPLRAIWFGSVFNIIGGGLGVTNAMVITMITDIVEPDNRYVGKFASGLMALKGPWLPFLLGMLVITMSCPFLFVLPETIQLRPPQSKTRQSMDTEDSAVVDDLWLGQTPSLSQPRKLLNQAWESSKFIFQSRAVVLILSTFFLSVIGRKQLDILLLYVSTRYSIPISQAAFSLSVSAGGNIFLLLILLPLSSRYLTKTLHFSPSAKDLYLSKISVVLLTIGCFALGLSPTIPTMIAGLIIYTLGCGFNPLCLSLISTFVEPRHAARLYSIVCLISMAGALIGGPLLAGLFNWGLSIGPGWTGLPFLGTGLIHVFVVIAVSYIKLPRTAIVPEEAREEEE</sequence>
<feature type="transmembrane region" description="Helical" evidence="6">
    <location>
        <begin position="231"/>
        <end position="251"/>
    </location>
</feature>
<accession>A0AAF0IMD1</accession>
<evidence type="ECO:0000256" key="6">
    <source>
        <dbReference type="SAM" id="Phobius"/>
    </source>
</evidence>
<feature type="transmembrane region" description="Helical" evidence="6">
    <location>
        <begin position="478"/>
        <end position="498"/>
    </location>
</feature>
<evidence type="ECO:0000256" key="5">
    <source>
        <dbReference type="SAM" id="MobiDB-lite"/>
    </source>
</evidence>
<keyword evidence="3 6" id="KW-1133">Transmembrane helix</keyword>
<feature type="transmembrane region" description="Helical" evidence="6">
    <location>
        <begin position="181"/>
        <end position="210"/>
    </location>
</feature>
<dbReference type="GO" id="GO:0016020">
    <property type="term" value="C:membrane"/>
    <property type="evidence" value="ECO:0007669"/>
    <property type="project" value="UniProtKB-SubCell"/>
</dbReference>
<dbReference type="Gene3D" id="1.20.1250.20">
    <property type="entry name" value="MFS general substrate transporter like domains"/>
    <property type="match status" value="2"/>
</dbReference>
<name>A0AAF0IMD1_9EURO</name>